<evidence type="ECO:0000256" key="13">
    <source>
        <dbReference type="ARBA" id="ARBA00023316"/>
    </source>
</evidence>
<keyword evidence="7 23" id="KW-0812">Transmembrane</keyword>
<feature type="transmembrane region" description="Helical" evidence="23">
    <location>
        <begin position="279"/>
        <end position="299"/>
    </location>
</feature>
<evidence type="ECO:0000256" key="20">
    <source>
        <dbReference type="ARBA" id="ARBA00049902"/>
    </source>
</evidence>
<name>A0ABU4VR82_9ACTN</name>
<evidence type="ECO:0000256" key="5">
    <source>
        <dbReference type="ARBA" id="ARBA00022676"/>
    </source>
</evidence>
<dbReference type="Pfam" id="PF01098">
    <property type="entry name" value="FTSW_RODA_SPOVE"/>
    <property type="match status" value="1"/>
</dbReference>
<reference evidence="24 25" key="1">
    <citation type="submission" date="2023-11" db="EMBL/GenBank/DDBJ databases">
        <authorList>
            <person name="Xu M."/>
            <person name="Jiang T."/>
        </authorList>
    </citation>
    <scope>NUCLEOTIDE SEQUENCE [LARGE SCALE GENOMIC DNA]</scope>
    <source>
        <strain evidence="24 25">SD</strain>
    </source>
</reference>
<dbReference type="EMBL" id="JAXAVX010000024">
    <property type="protein sequence ID" value="MDX8153887.1"/>
    <property type="molecule type" value="Genomic_DNA"/>
</dbReference>
<evidence type="ECO:0000256" key="22">
    <source>
        <dbReference type="SAM" id="MobiDB-lite"/>
    </source>
</evidence>
<evidence type="ECO:0000256" key="4">
    <source>
        <dbReference type="ARBA" id="ARBA00022618"/>
    </source>
</evidence>
<evidence type="ECO:0000256" key="7">
    <source>
        <dbReference type="ARBA" id="ARBA00022692"/>
    </source>
</evidence>
<feature type="compositionally biased region" description="Basic and acidic residues" evidence="22">
    <location>
        <begin position="429"/>
        <end position="450"/>
    </location>
</feature>
<comment type="similarity">
    <text evidence="16">Belongs to the SEDS family. FtsW subfamily.</text>
</comment>
<dbReference type="InterPro" id="IPR001182">
    <property type="entry name" value="FtsW/RodA"/>
</dbReference>
<dbReference type="Proteomes" id="UP001277761">
    <property type="component" value="Unassembled WGS sequence"/>
</dbReference>
<evidence type="ECO:0000256" key="12">
    <source>
        <dbReference type="ARBA" id="ARBA00023306"/>
    </source>
</evidence>
<keyword evidence="25" id="KW-1185">Reference proteome</keyword>
<keyword evidence="4" id="KW-0132">Cell division</keyword>
<evidence type="ECO:0000256" key="3">
    <source>
        <dbReference type="ARBA" id="ARBA00022475"/>
    </source>
</evidence>
<keyword evidence="10 23" id="KW-1133">Transmembrane helix</keyword>
<gene>
    <name evidence="24" type="primary">ftsW</name>
    <name evidence="24" type="ORF">SK069_19975</name>
</gene>
<dbReference type="PANTHER" id="PTHR30474">
    <property type="entry name" value="CELL CYCLE PROTEIN"/>
    <property type="match status" value="1"/>
</dbReference>
<keyword evidence="12" id="KW-0131">Cell cycle</keyword>
<keyword evidence="9" id="KW-0573">Peptidoglycan synthesis</keyword>
<evidence type="ECO:0000256" key="17">
    <source>
        <dbReference type="ARBA" id="ARBA00041185"/>
    </source>
</evidence>
<feature type="transmembrane region" description="Helical" evidence="23">
    <location>
        <begin position="172"/>
        <end position="189"/>
    </location>
</feature>
<evidence type="ECO:0000256" key="18">
    <source>
        <dbReference type="ARBA" id="ARBA00041418"/>
    </source>
</evidence>
<comment type="subcellular location">
    <subcellularLocation>
        <location evidence="1">Cell membrane</location>
        <topology evidence="1">Multi-pass membrane protein</topology>
    </subcellularLocation>
</comment>
<evidence type="ECO:0000256" key="6">
    <source>
        <dbReference type="ARBA" id="ARBA00022679"/>
    </source>
</evidence>
<feature type="transmembrane region" description="Helical" evidence="23">
    <location>
        <begin position="311"/>
        <end position="333"/>
    </location>
</feature>
<feature type="compositionally biased region" description="Basic residues" evidence="22">
    <location>
        <begin position="386"/>
        <end position="403"/>
    </location>
</feature>
<feature type="compositionally biased region" description="Low complexity" evidence="22">
    <location>
        <begin position="415"/>
        <end position="428"/>
    </location>
</feature>
<evidence type="ECO:0000256" key="19">
    <source>
        <dbReference type="ARBA" id="ARBA00044770"/>
    </source>
</evidence>
<feature type="transmembrane region" description="Helical" evidence="23">
    <location>
        <begin position="149"/>
        <end position="166"/>
    </location>
</feature>
<evidence type="ECO:0000256" key="23">
    <source>
        <dbReference type="SAM" id="Phobius"/>
    </source>
</evidence>
<keyword evidence="3" id="KW-1003">Cell membrane</keyword>
<evidence type="ECO:0000256" key="14">
    <source>
        <dbReference type="ARBA" id="ARBA00032370"/>
    </source>
</evidence>
<protein>
    <recommendedName>
        <fullName evidence="17">Probable peptidoglycan glycosyltransferase FtsW</fullName>
        <ecNumber evidence="19">2.4.99.28</ecNumber>
    </recommendedName>
    <alternativeName>
        <fullName evidence="18">Cell division protein FtsW</fullName>
    </alternativeName>
    <alternativeName>
        <fullName evidence="15">Cell wall polymerase</fullName>
    </alternativeName>
    <alternativeName>
        <fullName evidence="14">Peptidoglycan polymerase</fullName>
    </alternativeName>
</protein>
<comment type="pathway">
    <text evidence="2">Cell wall biogenesis; peptidoglycan biosynthesis.</text>
</comment>
<evidence type="ECO:0000256" key="11">
    <source>
        <dbReference type="ARBA" id="ARBA00023136"/>
    </source>
</evidence>
<evidence type="ECO:0000256" key="2">
    <source>
        <dbReference type="ARBA" id="ARBA00004752"/>
    </source>
</evidence>
<comment type="function">
    <text evidence="21">Peptidoglycan polymerase that is essential for cell division.</text>
</comment>
<evidence type="ECO:0000256" key="21">
    <source>
        <dbReference type="ARBA" id="ARBA00049966"/>
    </source>
</evidence>
<dbReference type="RefSeq" id="WP_319956036.1">
    <property type="nucleotide sequence ID" value="NZ_JAXAVX010000024.1"/>
</dbReference>
<feature type="compositionally biased region" description="Basic residues" evidence="22">
    <location>
        <begin position="459"/>
        <end position="468"/>
    </location>
</feature>
<feature type="region of interest" description="Disordered" evidence="22">
    <location>
        <begin position="374"/>
        <end position="468"/>
    </location>
</feature>
<sequence length="468" mass="49311">MPSLRRAPELKREYDRLLGVVLVLVVLGAIWVYSASSSEQVLQDGGDGSGYLIRYAIFGAIGFAALAISSRVGVAVLRRLTLPLLAISFVLCLAVVVPGIGRQANGAYRWLGTTSIGFQPSEIAKFALVAFLALTLSQRRRPMVEFRDALPYLAILGAFLVVVAGLQRDLGTAIVIGGACLCVLVAYGMPLRFFGPMAGIAGSGLLVMVLMHPYRMERLTNFLSPWSDAAGTGYQATQGQIAIGSGGFLGNGLGNSVQKAEWLPEAHTDFILAVVGEELGVIGVLMLLVLYGALAYLGLRIADKTRGSYQKLLATGITAIIVVQALLNVWVVLGIFPLTGVPLPFISYGGANLVVLLFGIGILLNIAHGTPYLESVPDPAPEPPRGRGRRRAPRRAPARRAPRVRPVPAGGGGAALASAREAARGMAAGERRPDSSRSAGDRQADRDRGGWDGGARGARAGRGRRAAS</sequence>
<accession>A0ABU4VR82</accession>
<evidence type="ECO:0000256" key="1">
    <source>
        <dbReference type="ARBA" id="ARBA00004651"/>
    </source>
</evidence>
<feature type="transmembrane region" description="Helical" evidence="23">
    <location>
        <begin position="52"/>
        <end position="68"/>
    </location>
</feature>
<evidence type="ECO:0000256" key="10">
    <source>
        <dbReference type="ARBA" id="ARBA00022989"/>
    </source>
</evidence>
<keyword evidence="5" id="KW-0328">Glycosyltransferase</keyword>
<feature type="transmembrane region" description="Helical" evidence="23">
    <location>
        <begin position="120"/>
        <end position="137"/>
    </location>
</feature>
<evidence type="ECO:0000256" key="16">
    <source>
        <dbReference type="ARBA" id="ARBA00038053"/>
    </source>
</evidence>
<feature type="transmembrane region" description="Helical" evidence="23">
    <location>
        <begin position="345"/>
        <end position="367"/>
    </location>
</feature>
<keyword evidence="8" id="KW-0133">Cell shape</keyword>
<feature type="transmembrane region" description="Helical" evidence="23">
    <location>
        <begin position="14"/>
        <end position="32"/>
    </location>
</feature>
<dbReference type="PANTHER" id="PTHR30474:SF2">
    <property type="entry name" value="PEPTIDOGLYCAN GLYCOSYLTRANSFERASE FTSW-RELATED"/>
    <property type="match status" value="1"/>
</dbReference>
<dbReference type="EC" id="2.4.99.28" evidence="19"/>
<keyword evidence="11 23" id="KW-0472">Membrane</keyword>
<dbReference type="NCBIfam" id="TIGR02614">
    <property type="entry name" value="ftsW"/>
    <property type="match status" value="1"/>
</dbReference>
<proteinExistence type="inferred from homology"/>
<evidence type="ECO:0000313" key="24">
    <source>
        <dbReference type="EMBL" id="MDX8153887.1"/>
    </source>
</evidence>
<dbReference type="InterPro" id="IPR013437">
    <property type="entry name" value="FtsW"/>
</dbReference>
<comment type="caution">
    <text evidence="24">The sequence shown here is derived from an EMBL/GenBank/DDBJ whole genome shotgun (WGS) entry which is preliminary data.</text>
</comment>
<feature type="transmembrane region" description="Helical" evidence="23">
    <location>
        <begin position="196"/>
        <end position="214"/>
    </location>
</feature>
<keyword evidence="13" id="KW-0961">Cell wall biogenesis/degradation</keyword>
<feature type="transmembrane region" description="Helical" evidence="23">
    <location>
        <begin position="80"/>
        <end position="100"/>
    </location>
</feature>
<evidence type="ECO:0000256" key="8">
    <source>
        <dbReference type="ARBA" id="ARBA00022960"/>
    </source>
</evidence>
<comment type="catalytic activity">
    <reaction evidence="20">
        <text>[GlcNAc-(1-&gt;4)-Mur2Ac(oyl-L-Ala-gamma-D-Glu-L-Lys-D-Ala-D-Ala)](n)-di-trans,octa-cis-undecaprenyl diphosphate + beta-D-GlcNAc-(1-&gt;4)-Mur2Ac(oyl-L-Ala-gamma-D-Glu-L-Lys-D-Ala-D-Ala)-di-trans,octa-cis-undecaprenyl diphosphate = [GlcNAc-(1-&gt;4)-Mur2Ac(oyl-L-Ala-gamma-D-Glu-L-Lys-D-Ala-D-Ala)](n+1)-di-trans,octa-cis-undecaprenyl diphosphate + di-trans,octa-cis-undecaprenyl diphosphate + H(+)</text>
        <dbReference type="Rhea" id="RHEA:23708"/>
        <dbReference type="Rhea" id="RHEA-COMP:9602"/>
        <dbReference type="Rhea" id="RHEA-COMP:9603"/>
        <dbReference type="ChEBI" id="CHEBI:15378"/>
        <dbReference type="ChEBI" id="CHEBI:58405"/>
        <dbReference type="ChEBI" id="CHEBI:60033"/>
        <dbReference type="ChEBI" id="CHEBI:78435"/>
        <dbReference type="EC" id="2.4.99.28"/>
    </reaction>
</comment>
<organism evidence="24 25">
    <name type="scientific">Patulibacter brassicae</name>
    <dbReference type="NCBI Taxonomy" id="1705717"/>
    <lineage>
        <taxon>Bacteria</taxon>
        <taxon>Bacillati</taxon>
        <taxon>Actinomycetota</taxon>
        <taxon>Thermoleophilia</taxon>
        <taxon>Solirubrobacterales</taxon>
        <taxon>Patulibacteraceae</taxon>
        <taxon>Patulibacter</taxon>
    </lineage>
</organism>
<evidence type="ECO:0000256" key="9">
    <source>
        <dbReference type="ARBA" id="ARBA00022984"/>
    </source>
</evidence>
<keyword evidence="6" id="KW-0808">Transferase</keyword>
<evidence type="ECO:0000256" key="15">
    <source>
        <dbReference type="ARBA" id="ARBA00033270"/>
    </source>
</evidence>
<evidence type="ECO:0000313" key="25">
    <source>
        <dbReference type="Proteomes" id="UP001277761"/>
    </source>
</evidence>